<sequence length="108" mass="12845">MIICKRIYADKTGNNGYRVLVDRIWPRGIKKQDLRYDEWNKNVAPSNDLRKCFHKYLASFTQFKRLSFEELENNPDSWQHLLLKVKSDCLILLFSSKDEDHNNAVVLK</sequence>
<dbReference type="EMBL" id="UFQR01000006">
    <property type="protein sequence ID" value="SSW95668.1"/>
    <property type="molecule type" value="Genomic_DNA"/>
</dbReference>
<evidence type="ECO:0000313" key="1">
    <source>
        <dbReference type="EMBL" id="SSW95668.1"/>
    </source>
</evidence>
<organism evidence="1">
    <name type="scientific">Arsenophonus endosymbiont of Trialeurodes vaporariorum</name>
    <dbReference type="NCBI Taxonomy" id="235567"/>
    <lineage>
        <taxon>Bacteria</taxon>
        <taxon>Pseudomonadati</taxon>
        <taxon>Pseudomonadota</taxon>
        <taxon>Gammaproteobacteria</taxon>
        <taxon>Enterobacterales</taxon>
        <taxon>Morganellaceae</taxon>
        <taxon>Arsenophonus</taxon>
    </lineage>
</organism>
<name>A0A3B0M6A3_9GAMM</name>
<accession>A0A3B0M6A3</accession>
<gene>
    <name evidence="1" type="ORF">ARTV_1691</name>
</gene>
<dbReference type="Pfam" id="PF22752">
    <property type="entry name" value="DUF488-N3i"/>
    <property type="match status" value="1"/>
</dbReference>
<dbReference type="PANTHER" id="PTHR36849">
    <property type="entry name" value="CYTOPLASMIC PROTEIN-RELATED"/>
    <property type="match status" value="1"/>
</dbReference>
<proteinExistence type="predicted"/>
<protein>
    <submittedName>
        <fullName evidence="1">Uncharacterized protein</fullName>
    </submittedName>
</protein>
<reference evidence="1" key="1">
    <citation type="submission" date="2018-04" db="EMBL/GenBank/DDBJ databases">
        <authorList>
            <person name="Go L.Y."/>
            <person name="Mitchell J.A."/>
        </authorList>
    </citation>
    <scope>NUCLEOTIDE SEQUENCE</scope>
    <source>
        <strain evidence="1">ARTV</strain>
    </source>
</reference>
<dbReference type="InterPro" id="IPR052552">
    <property type="entry name" value="YeaO-like"/>
</dbReference>
<dbReference type="AlphaFoldDB" id="A0A3B0M6A3"/>
<dbReference type="PANTHER" id="PTHR36849:SF1">
    <property type="entry name" value="CYTOPLASMIC PROTEIN"/>
    <property type="match status" value="1"/>
</dbReference>